<comment type="caution">
    <text evidence="2">The sequence shown here is derived from an EMBL/GenBank/DDBJ whole genome shotgun (WGS) entry which is preliminary data.</text>
</comment>
<sequence length="141" mass="15679">MPIPRVAPLGADGSQTSTVRAYGPRQPPLARTEISLMSACLRFPHPHTFRPATFESSTPAALQRNSAARQPLMPRVAAILGSNRRALPDSDVQTPHRSITGRILENWACEEETKLISRITNFKRITNDLLGQNWNKMGHEN</sequence>
<dbReference type="EMBL" id="BKCP01011625">
    <property type="protein sequence ID" value="GER55026.1"/>
    <property type="molecule type" value="Genomic_DNA"/>
</dbReference>
<evidence type="ECO:0000256" key="1">
    <source>
        <dbReference type="SAM" id="MobiDB-lite"/>
    </source>
</evidence>
<dbReference type="AlphaFoldDB" id="A0A5A7RCK4"/>
<feature type="region of interest" description="Disordered" evidence="1">
    <location>
        <begin position="1"/>
        <end position="27"/>
    </location>
</feature>
<dbReference type="Proteomes" id="UP000325081">
    <property type="component" value="Unassembled WGS sequence"/>
</dbReference>
<evidence type="ECO:0000313" key="2">
    <source>
        <dbReference type="EMBL" id="GER55026.1"/>
    </source>
</evidence>
<protein>
    <submittedName>
        <fullName evidence="2">Pseudouridine synthase</fullName>
    </submittedName>
</protein>
<organism evidence="2 3">
    <name type="scientific">Striga asiatica</name>
    <name type="common">Asiatic witchweed</name>
    <name type="synonym">Buchnera asiatica</name>
    <dbReference type="NCBI Taxonomy" id="4170"/>
    <lineage>
        <taxon>Eukaryota</taxon>
        <taxon>Viridiplantae</taxon>
        <taxon>Streptophyta</taxon>
        <taxon>Embryophyta</taxon>
        <taxon>Tracheophyta</taxon>
        <taxon>Spermatophyta</taxon>
        <taxon>Magnoliopsida</taxon>
        <taxon>eudicotyledons</taxon>
        <taxon>Gunneridae</taxon>
        <taxon>Pentapetalae</taxon>
        <taxon>asterids</taxon>
        <taxon>lamiids</taxon>
        <taxon>Lamiales</taxon>
        <taxon>Orobanchaceae</taxon>
        <taxon>Buchnereae</taxon>
        <taxon>Striga</taxon>
    </lineage>
</organism>
<keyword evidence="3" id="KW-1185">Reference proteome</keyword>
<gene>
    <name evidence="2" type="ORF">STAS_32664</name>
</gene>
<reference evidence="3" key="1">
    <citation type="journal article" date="2019" name="Curr. Biol.">
        <title>Genome Sequence of Striga asiatica Provides Insight into the Evolution of Plant Parasitism.</title>
        <authorList>
            <person name="Yoshida S."/>
            <person name="Kim S."/>
            <person name="Wafula E.K."/>
            <person name="Tanskanen J."/>
            <person name="Kim Y.M."/>
            <person name="Honaas L."/>
            <person name="Yang Z."/>
            <person name="Spallek T."/>
            <person name="Conn C.E."/>
            <person name="Ichihashi Y."/>
            <person name="Cheong K."/>
            <person name="Cui S."/>
            <person name="Der J.P."/>
            <person name="Gundlach H."/>
            <person name="Jiao Y."/>
            <person name="Hori C."/>
            <person name="Ishida J.K."/>
            <person name="Kasahara H."/>
            <person name="Kiba T."/>
            <person name="Kim M.S."/>
            <person name="Koo N."/>
            <person name="Laohavisit A."/>
            <person name="Lee Y.H."/>
            <person name="Lumba S."/>
            <person name="McCourt P."/>
            <person name="Mortimer J.C."/>
            <person name="Mutuku J.M."/>
            <person name="Nomura T."/>
            <person name="Sasaki-Sekimoto Y."/>
            <person name="Seto Y."/>
            <person name="Wang Y."/>
            <person name="Wakatake T."/>
            <person name="Sakakibara H."/>
            <person name="Demura T."/>
            <person name="Yamaguchi S."/>
            <person name="Yoneyama K."/>
            <person name="Manabe R.I."/>
            <person name="Nelson D.C."/>
            <person name="Schulman A.H."/>
            <person name="Timko M.P."/>
            <person name="dePamphilis C.W."/>
            <person name="Choi D."/>
            <person name="Shirasu K."/>
        </authorList>
    </citation>
    <scope>NUCLEOTIDE SEQUENCE [LARGE SCALE GENOMIC DNA]</scope>
    <source>
        <strain evidence="3">cv. UVA1</strain>
    </source>
</reference>
<accession>A0A5A7RCK4</accession>
<evidence type="ECO:0000313" key="3">
    <source>
        <dbReference type="Proteomes" id="UP000325081"/>
    </source>
</evidence>
<name>A0A5A7RCK4_STRAF</name>
<proteinExistence type="predicted"/>